<evidence type="ECO:0008006" key="4">
    <source>
        <dbReference type="Google" id="ProtNLM"/>
    </source>
</evidence>
<dbReference type="Proteomes" id="UP001595909">
    <property type="component" value="Unassembled WGS sequence"/>
</dbReference>
<feature type="transmembrane region" description="Helical" evidence="1">
    <location>
        <begin position="43"/>
        <end position="60"/>
    </location>
</feature>
<dbReference type="EMBL" id="JBHSIM010000038">
    <property type="protein sequence ID" value="MFC4834196.1"/>
    <property type="molecule type" value="Genomic_DNA"/>
</dbReference>
<proteinExistence type="predicted"/>
<reference evidence="3" key="1">
    <citation type="journal article" date="2019" name="Int. J. Syst. Evol. Microbiol.">
        <title>The Global Catalogue of Microorganisms (GCM) 10K type strain sequencing project: providing services to taxonomists for standard genome sequencing and annotation.</title>
        <authorList>
            <consortium name="The Broad Institute Genomics Platform"/>
            <consortium name="The Broad Institute Genome Sequencing Center for Infectious Disease"/>
            <person name="Wu L."/>
            <person name="Ma J."/>
        </authorList>
    </citation>
    <scope>NUCLEOTIDE SEQUENCE [LARGE SCALE GENOMIC DNA]</scope>
    <source>
        <strain evidence="3">CCUG 50347</strain>
    </source>
</reference>
<keyword evidence="1" id="KW-0472">Membrane</keyword>
<keyword evidence="3" id="KW-1185">Reference proteome</keyword>
<feature type="transmembrane region" description="Helical" evidence="1">
    <location>
        <begin position="6"/>
        <end position="31"/>
    </location>
</feature>
<keyword evidence="1" id="KW-1133">Transmembrane helix</keyword>
<evidence type="ECO:0000256" key="1">
    <source>
        <dbReference type="SAM" id="Phobius"/>
    </source>
</evidence>
<accession>A0ABV9RJA6</accession>
<keyword evidence="1" id="KW-0812">Transmembrane</keyword>
<feature type="transmembrane region" description="Helical" evidence="1">
    <location>
        <begin position="204"/>
        <end position="222"/>
    </location>
</feature>
<organism evidence="2 3">
    <name type="scientific">Actinomycetospora chibensis</name>
    <dbReference type="NCBI Taxonomy" id="663606"/>
    <lineage>
        <taxon>Bacteria</taxon>
        <taxon>Bacillati</taxon>
        <taxon>Actinomycetota</taxon>
        <taxon>Actinomycetes</taxon>
        <taxon>Pseudonocardiales</taxon>
        <taxon>Pseudonocardiaceae</taxon>
        <taxon>Actinomycetospora</taxon>
    </lineage>
</organism>
<comment type="caution">
    <text evidence="2">The sequence shown here is derived from an EMBL/GenBank/DDBJ whole genome shotgun (WGS) entry which is preliminary data.</text>
</comment>
<feature type="transmembrane region" description="Helical" evidence="1">
    <location>
        <begin position="228"/>
        <end position="247"/>
    </location>
</feature>
<evidence type="ECO:0000313" key="2">
    <source>
        <dbReference type="EMBL" id="MFC4834196.1"/>
    </source>
</evidence>
<dbReference type="RefSeq" id="WP_274191919.1">
    <property type="nucleotide sequence ID" value="NZ_JAQZAM010000025.1"/>
</dbReference>
<name>A0ABV9RJA6_9PSEU</name>
<gene>
    <name evidence="2" type="ORF">ACFPEL_17400</name>
</gene>
<feature type="transmembrane region" description="Helical" evidence="1">
    <location>
        <begin position="175"/>
        <end position="192"/>
    </location>
</feature>
<sequence length="282" mass="30180">MAVALALIPPLALGTRRFILPVLVALLLCVSTNKWKRVLSPRIFLPAIVVTLLLMVTPFVRSEGSRGESDSLVGAALEYVVNEGVGEPVRQFFVSYDTEMFNYVALSSIARQSGYPYGYGEATIGEAAVAALPANLSPEDLFSDQFLQATYGGSCGQPYCPVPSIVGLLMNDLDLVGVVIGMTLLGVILAQLSRPKFNPPYRVGVLTLTLWAGVPTLIRGNGAKLLPIYLEVAVLAGLSLVALSLFVRRQRLSAPSAFYDDPAGYGKFESAQRNRLIGADGV</sequence>
<protein>
    <recommendedName>
        <fullName evidence="4">Oligosaccharide repeat unit polymerase</fullName>
    </recommendedName>
</protein>
<evidence type="ECO:0000313" key="3">
    <source>
        <dbReference type="Proteomes" id="UP001595909"/>
    </source>
</evidence>